<keyword evidence="5" id="KW-0539">Nucleus</keyword>
<dbReference type="GO" id="GO:0008270">
    <property type="term" value="F:zinc ion binding"/>
    <property type="evidence" value="ECO:0007669"/>
    <property type="project" value="InterPro"/>
</dbReference>
<dbReference type="STRING" id="253628.A0A0D1XJR2"/>
<dbReference type="PANTHER" id="PTHR47338">
    <property type="entry name" value="ZN(II)2CYS6 TRANSCRIPTION FACTOR (EUROFUNG)-RELATED"/>
    <property type="match status" value="1"/>
</dbReference>
<evidence type="ECO:0000256" key="4">
    <source>
        <dbReference type="ARBA" id="ARBA00023163"/>
    </source>
</evidence>
<sequence length="629" mass="70986">MNGLEIPHALYMTLADLSGGDSDEQKNEPHRKHAENPPSLSRNEGKAPLTRVCERCIKKKVKCSQGRPACSRCQEAGLPCIYSATRRKPGPSKGSKRVQKATRALPQDSGSTPEILMADWATEQFSSSLDYLHEDFLQLPNSAFYPDDAVDSERTLLVTPTPTEEEKELINLFFTYVHPSVRIFDQQTFQFMYDLGTVDNNLLLAILSISTALLKRGDQTAIAAAENTLTMLASLNLLENSRNMASLHQFQLACLLAYYIFHQYPGQDSWLRIGKLSRIAYQFGLNQIDNPHQVPSVISACANSDEIEAWRRIWWFIFCLDSYSNIPAATPLILERESIRTALPRPMGVHIENEMEPAIYLDDPEFLWNTVKAITSSNTMVNENLHIVTTAILNEAAHLQRLVFQNPSDKLRNRLVSLDAHLSAIRLALPPRFLDPFRNVLGNESSSAYHARLICVLHLHAARILLFLPLNVFDAEERNDRWQRTLEYCEDVVSVVKQWDSLHSLSVDPAVCFIGFAAMSILHLHSKCMNGTNSEMLAKLKADQGVIMLFIEQFASFWELPKYLKCKFVANSSSIPSDAKLSPAVFLQASENIPQQLNITEVESMMSHLNLPLHQKWTSKLLSNRVCAF</sequence>
<dbReference type="Pfam" id="PF00172">
    <property type="entry name" value="Zn_clus"/>
    <property type="match status" value="1"/>
</dbReference>
<evidence type="ECO:0000256" key="1">
    <source>
        <dbReference type="ARBA" id="ARBA00004123"/>
    </source>
</evidence>
<dbReference type="SMART" id="SM00906">
    <property type="entry name" value="Fungal_trans"/>
    <property type="match status" value="1"/>
</dbReference>
<evidence type="ECO:0000256" key="3">
    <source>
        <dbReference type="ARBA" id="ARBA00023015"/>
    </source>
</evidence>
<dbReference type="InterPro" id="IPR050815">
    <property type="entry name" value="TF_fung"/>
</dbReference>
<dbReference type="OrthoDB" id="3362851at2759"/>
<evidence type="ECO:0000256" key="2">
    <source>
        <dbReference type="ARBA" id="ARBA00022723"/>
    </source>
</evidence>
<accession>A0A0D1XJR2</accession>
<dbReference type="VEuPathDB" id="FungiDB:PV09_05994"/>
<dbReference type="Gene3D" id="4.10.240.10">
    <property type="entry name" value="Zn(2)-C6 fungal-type DNA-binding domain"/>
    <property type="match status" value="1"/>
</dbReference>
<feature type="region of interest" description="Disordered" evidence="6">
    <location>
        <begin position="17"/>
        <end position="46"/>
    </location>
</feature>
<dbReference type="PRINTS" id="PR00755">
    <property type="entry name" value="AFLATOXINBRP"/>
</dbReference>
<dbReference type="PANTHER" id="PTHR47338:SF10">
    <property type="entry name" value="TRANSCRIPTION FACTOR DOMAIN-CONTAINING PROTEIN-RELATED"/>
    <property type="match status" value="1"/>
</dbReference>
<organism evidence="8 9">
    <name type="scientific">Verruconis gallopava</name>
    <dbReference type="NCBI Taxonomy" id="253628"/>
    <lineage>
        <taxon>Eukaryota</taxon>
        <taxon>Fungi</taxon>
        <taxon>Dikarya</taxon>
        <taxon>Ascomycota</taxon>
        <taxon>Pezizomycotina</taxon>
        <taxon>Dothideomycetes</taxon>
        <taxon>Pleosporomycetidae</taxon>
        <taxon>Venturiales</taxon>
        <taxon>Sympoventuriaceae</taxon>
        <taxon>Verruconis</taxon>
    </lineage>
</organism>
<dbReference type="GO" id="GO:0005634">
    <property type="term" value="C:nucleus"/>
    <property type="evidence" value="ECO:0007669"/>
    <property type="project" value="UniProtKB-SubCell"/>
</dbReference>
<reference evidence="8 9" key="1">
    <citation type="submission" date="2015-01" db="EMBL/GenBank/DDBJ databases">
        <title>The Genome Sequence of Ochroconis gallopava CBS43764.</title>
        <authorList>
            <consortium name="The Broad Institute Genomics Platform"/>
            <person name="Cuomo C."/>
            <person name="de Hoog S."/>
            <person name="Gorbushina A."/>
            <person name="Stielow B."/>
            <person name="Teixiera M."/>
            <person name="Abouelleil A."/>
            <person name="Chapman S.B."/>
            <person name="Priest M."/>
            <person name="Young S.K."/>
            <person name="Wortman J."/>
            <person name="Nusbaum C."/>
            <person name="Birren B."/>
        </authorList>
    </citation>
    <scope>NUCLEOTIDE SEQUENCE [LARGE SCALE GENOMIC DNA]</scope>
    <source>
        <strain evidence="8 9">CBS 43764</strain>
    </source>
</reference>
<dbReference type="RefSeq" id="XP_016212405.1">
    <property type="nucleotide sequence ID" value="XM_016359569.1"/>
</dbReference>
<dbReference type="InParanoid" id="A0A0D1XJR2"/>
<dbReference type="Proteomes" id="UP000053259">
    <property type="component" value="Unassembled WGS sequence"/>
</dbReference>
<dbReference type="InterPro" id="IPR007219">
    <property type="entry name" value="XnlR_reg_dom"/>
</dbReference>
<dbReference type="InterPro" id="IPR001138">
    <property type="entry name" value="Zn2Cys6_DnaBD"/>
</dbReference>
<protein>
    <recommendedName>
        <fullName evidence="7">Zn(2)-C6 fungal-type domain-containing protein</fullName>
    </recommendedName>
</protein>
<dbReference type="GO" id="GO:0000981">
    <property type="term" value="F:DNA-binding transcription factor activity, RNA polymerase II-specific"/>
    <property type="evidence" value="ECO:0007669"/>
    <property type="project" value="InterPro"/>
</dbReference>
<evidence type="ECO:0000256" key="5">
    <source>
        <dbReference type="ARBA" id="ARBA00023242"/>
    </source>
</evidence>
<dbReference type="CDD" id="cd00067">
    <property type="entry name" value="GAL4"/>
    <property type="match status" value="1"/>
</dbReference>
<dbReference type="CDD" id="cd12148">
    <property type="entry name" value="fungal_TF_MHR"/>
    <property type="match status" value="1"/>
</dbReference>
<dbReference type="SMART" id="SM00066">
    <property type="entry name" value="GAL4"/>
    <property type="match status" value="1"/>
</dbReference>
<feature type="compositionally biased region" description="Basic residues" evidence="6">
    <location>
        <begin position="85"/>
        <end position="100"/>
    </location>
</feature>
<dbReference type="GeneID" id="27313967"/>
<dbReference type="EMBL" id="KN847548">
    <property type="protein sequence ID" value="KIW02536.1"/>
    <property type="molecule type" value="Genomic_DNA"/>
</dbReference>
<dbReference type="SUPFAM" id="SSF57701">
    <property type="entry name" value="Zn2/Cys6 DNA-binding domain"/>
    <property type="match status" value="1"/>
</dbReference>
<keyword evidence="3" id="KW-0805">Transcription regulation</keyword>
<comment type="subcellular location">
    <subcellularLocation>
        <location evidence="1">Nucleus</location>
    </subcellularLocation>
</comment>
<keyword evidence="4" id="KW-0804">Transcription</keyword>
<evidence type="ECO:0000256" key="6">
    <source>
        <dbReference type="SAM" id="MobiDB-lite"/>
    </source>
</evidence>
<evidence type="ECO:0000259" key="7">
    <source>
        <dbReference type="PROSITE" id="PS50048"/>
    </source>
</evidence>
<proteinExistence type="predicted"/>
<keyword evidence="9" id="KW-1185">Reference proteome</keyword>
<dbReference type="AlphaFoldDB" id="A0A0D1XJR2"/>
<evidence type="ECO:0000313" key="8">
    <source>
        <dbReference type="EMBL" id="KIW02536.1"/>
    </source>
</evidence>
<dbReference type="PROSITE" id="PS50048">
    <property type="entry name" value="ZN2_CY6_FUNGAL_2"/>
    <property type="match status" value="1"/>
</dbReference>
<dbReference type="Pfam" id="PF04082">
    <property type="entry name" value="Fungal_trans"/>
    <property type="match status" value="1"/>
</dbReference>
<dbReference type="GO" id="GO:0006351">
    <property type="term" value="P:DNA-templated transcription"/>
    <property type="evidence" value="ECO:0007669"/>
    <property type="project" value="InterPro"/>
</dbReference>
<feature type="domain" description="Zn(2)-C6 fungal-type" evidence="7">
    <location>
        <begin position="52"/>
        <end position="82"/>
    </location>
</feature>
<name>A0A0D1XJR2_9PEZI</name>
<dbReference type="GO" id="GO:0003677">
    <property type="term" value="F:DNA binding"/>
    <property type="evidence" value="ECO:0007669"/>
    <property type="project" value="InterPro"/>
</dbReference>
<keyword evidence="2" id="KW-0479">Metal-binding</keyword>
<dbReference type="InterPro" id="IPR036864">
    <property type="entry name" value="Zn2-C6_fun-type_DNA-bd_sf"/>
</dbReference>
<gene>
    <name evidence="8" type="ORF">PV09_05994</name>
</gene>
<feature type="region of interest" description="Disordered" evidence="6">
    <location>
        <begin position="84"/>
        <end position="109"/>
    </location>
</feature>
<evidence type="ECO:0000313" key="9">
    <source>
        <dbReference type="Proteomes" id="UP000053259"/>
    </source>
</evidence>